<evidence type="ECO:0000313" key="2">
    <source>
        <dbReference type="Proteomes" id="UP000017840"/>
    </source>
</evidence>
<evidence type="ECO:0000313" key="1">
    <source>
        <dbReference type="EMBL" id="ESP89737.1"/>
    </source>
</evidence>
<dbReference type="eggNOG" id="arCOG02976">
    <property type="taxonomic scope" value="Archaea"/>
</dbReference>
<organism evidence="1 2">
    <name type="scientific">Candidatus Halobonum tyrrellensis G22</name>
    <dbReference type="NCBI Taxonomy" id="1324957"/>
    <lineage>
        <taxon>Archaea</taxon>
        <taxon>Methanobacteriati</taxon>
        <taxon>Methanobacteriota</taxon>
        <taxon>Stenosarchaea group</taxon>
        <taxon>Halobacteria</taxon>
        <taxon>Halobacteriales</taxon>
        <taxon>Haloferacaceae</taxon>
        <taxon>Candidatus Halobonum</taxon>
    </lineage>
</organism>
<protein>
    <submittedName>
        <fullName evidence="1">Uncharacterized protein</fullName>
    </submittedName>
</protein>
<dbReference type="EMBL" id="ASGZ01000005">
    <property type="protein sequence ID" value="ESP89737.1"/>
    <property type="molecule type" value="Genomic_DNA"/>
</dbReference>
<name>V4J2W2_9EURY</name>
<dbReference type="Proteomes" id="UP000017840">
    <property type="component" value="Unassembled WGS sequence"/>
</dbReference>
<reference evidence="1 2" key="1">
    <citation type="journal article" date="2013" name="Genome Announc.">
        <title>Draft Genome Sequence of 'Candidatus Halobonum tyrrellensis' Strain G22, Isolated from the Hypersaline Waters of Lake Tyrrell, Australia.</title>
        <authorList>
            <person name="Ugalde J.A."/>
            <person name="Narasingarao P."/>
            <person name="Kuo S."/>
            <person name="Podell S."/>
            <person name="Allen E.E."/>
        </authorList>
    </citation>
    <scope>NUCLEOTIDE SEQUENCE [LARGE SCALE GENOMIC DNA]</scope>
    <source>
        <strain evidence="1 2">G22</strain>
    </source>
</reference>
<dbReference type="OrthoDB" id="116506at2157"/>
<dbReference type="RefSeq" id="WP_023393012.1">
    <property type="nucleotide sequence ID" value="NZ_ASGZ01000005.1"/>
</dbReference>
<keyword evidence="2" id="KW-1185">Reference proteome</keyword>
<comment type="caution">
    <text evidence="1">The sequence shown here is derived from an EMBL/GenBank/DDBJ whole genome shotgun (WGS) entry which is preliminary data.</text>
</comment>
<accession>V4J2W2</accession>
<dbReference type="PATRIC" id="fig|1324957.4.peg.420"/>
<dbReference type="AlphaFoldDB" id="V4J2W2"/>
<proteinExistence type="predicted"/>
<gene>
    <name evidence="1" type="ORF">K933_02091</name>
</gene>
<sequence>MPEKPQISSETDSFEFRRFERLEGADYDRVNEFLREYVTFTAREWALARLCADFRTKTGVEMKTIGENLPDLVPFMDDQYTRQSVYGARRSFERKAREAGATFLYGAYSGFFTADEIDDITYEATEVAKFLLEVEGAQLSHDREAAVEERVRTALESVHEASAEFRYDRCPHCHEKLGDEVAGPNSQSKASR</sequence>
<dbReference type="Pfam" id="PF19122">
    <property type="entry name" value="DUF5806"/>
    <property type="match status" value="1"/>
</dbReference>
<dbReference type="InterPro" id="IPR043829">
    <property type="entry name" value="DUF5806"/>
</dbReference>